<reference evidence="4" key="2">
    <citation type="submission" date="2023-03" db="EMBL/GenBank/DDBJ databases">
        <authorList>
            <person name="Inwood S.N."/>
            <person name="Skelly J.G."/>
            <person name="Guhlin J."/>
            <person name="Harrop T.W.R."/>
            <person name="Goldson S.G."/>
            <person name="Dearden P.K."/>
        </authorList>
    </citation>
    <scope>NUCLEOTIDE SEQUENCE</scope>
    <source>
        <strain evidence="4">Irish</strain>
        <tissue evidence="4">Whole body</tissue>
    </source>
</reference>
<keyword evidence="5" id="KW-1185">Reference proteome</keyword>
<dbReference type="SUPFAM" id="SSF52087">
    <property type="entry name" value="CRAL/TRIO domain"/>
    <property type="match status" value="1"/>
</dbReference>
<dbReference type="Gene3D" id="2.60.40.10">
    <property type="entry name" value="Immunoglobulins"/>
    <property type="match status" value="1"/>
</dbReference>
<accession>A0AA39FXY8</accession>
<keyword evidence="1" id="KW-0812">Transmembrane</keyword>
<dbReference type="GO" id="GO:0012505">
    <property type="term" value="C:endomembrane system"/>
    <property type="evidence" value="ECO:0007669"/>
    <property type="project" value="TreeGrafter"/>
</dbReference>
<reference evidence="4" key="1">
    <citation type="journal article" date="2023" name="bioRxiv">
        <title>Scaffold-level genome assemblies of two parasitoid biocontrol wasps reveal the parthenogenesis mechanism and an associated novel virus.</title>
        <authorList>
            <person name="Inwood S."/>
            <person name="Skelly J."/>
            <person name="Guhlin J."/>
            <person name="Harrop T."/>
            <person name="Goldson S."/>
            <person name="Dearden P."/>
        </authorList>
    </citation>
    <scope>NUCLEOTIDE SEQUENCE</scope>
    <source>
        <strain evidence="4">Irish</strain>
        <tissue evidence="4">Whole body</tissue>
    </source>
</reference>
<dbReference type="PROSITE" id="PS50202">
    <property type="entry name" value="MSP"/>
    <property type="match status" value="1"/>
</dbReference>
<feature type="transmembrane region" description="Helical" evidence="1">
    <location>
        <begin position="448"/>
        <end position="468"/>
    </location>
</feature>
<dbReference type="Proteomes" id="UP001168990">
    <property type="component" value="Unassembled WGS sequence"/>
</dbReference>
<dbReference type="InterPro" id="IPR001251">
    <property type="entry name" value="CRAL-TRIO_dom"/>
</dbReference>
<dbReference type="PANTHER" id="PTHR46384">
    <property type="entry name" value="MOTILE SPERM DOMAIN-CONTAINING PROTEIN 2"/>
    <property type="match status" value="1"/>
</dbReference>
<feature type="domain" description="MSP" evidence="3">
    <location>
        <begin position="284"/>
        <end position="403"/>
    </location>
</feature>
<dbReference type="SMART" id="SM00516">
    <property type="entry name" value="SEC14"/>
    <property type="match status" value="1"/>
</dbReference>
<evidence type="ECO:0008006" key="6">
    <source>
        <dbReference type="Google" id="ProtNLM"/>
    </source>
</evidence>
<evidence type="ECO:0000259" key="3">
    <source>
        <dbReference type="PROSITE" id="PS50202"/>
    </source>
</evidence>
<organism evidence="4 5">
    <name type="scientific">Microctonus aethiopoides</name>
    <dbReference type="NCBI Taxonomy" id="144406"/>
    <lineage>
        <taxon>Eukaryota</taxon>
        <taxon>Metazoa</taxon>
        <taxon>Ecdysozoa</taxon>
        <taxon>Arthropoda</taxon>
        <taxon>Hexapoda</taxon>
        <taxon>Insecta</taxon>
        <taxon>Pterygota</taxon>
        <taxon>Neoptera</taxon>
        <taxon>Endopterygota</taxon>
        <taxon>Hymenoptera</taxon>
        <taxon>Apocrita</taxon>
        <taxon>Ichneumonoidea</taxon>
        <taxon>Braconidae</taxon>
        <taxon>Euphorinae</taxon>
        <taxon>Microctonus</taxon>
    </lineage>
</organism>
<dbReference type="InterPro" id="IPR013783">
    <property type="entry name" value="Ig-like_fold"/>
</dbReference>
<dbReference type="GO" id="GO:0140284">
    <property type="term" value="C:endoplasmic reticulum-endosome membrane contact site"/>
    <property type="evidence" value="ECO:0007669"/>
    <property type="project" value="TreeGrafter"/>
</dbReference>
<dbReference type="InterPro" id="IPR053012">
    <property type="entry name" value="ER-organelle_contact"/>
</dbReference>
<dbReference type="PROSITE" id="PS50191">
    <property type="entry name" value="CRAL_TRIO"/>
    <property type="match status" value="1"/>
</dbReference>
<dbReference type="InterPro" id="IPR000535">
    <property type="entry name" value="MSP_dom"/>
</dbReference>
<protein>
    <recommendedName>
        <fullName evidence="6">Motile sperm domain-containing protein 2</fullName>
    </recommendedName>
</protein>
<dbReference type="CDD" id="cd00170">
    <property type="entry name" value="SEC14"/>
    <property type="match status" value="1"/>
</dbReference>
<dbReference type="InterPro" id="IPR008962">
    <property type="entry name" value="PapD-like_sf"/>
</dbReference>
<evidence type="ECO:0000313" key="5">
    <source>
        <dbReference type="Proteomes" id="UP001168990"/>
    </source>
</evidence>
<dbReference type="SUPFAM" id="SSF49354">
    <property type="entry name" value="PapD-like"/>
    <property type="match status" value="1"/>
</dbReference>
<feature type="domain" description="CRAL-TRIO" evidence="2">
    <location>
        <begin position="79"/>
        <end position="236"/>
    </location>
</feature>
<dbReference type="Gene3D" id="3.40.525.10">
    <property type="entry name" value="CRAL-TRIO lipid binding domain"/>
    <property type="match status" value="1"/>
</dbReference>
<evidence type="ECO:0000256" key="1">
    <source>
        <dbReference type="SAM" id="Phobius"/>
    </source>
</evidence>
<evidence type="ECO:0000259" key="2">
    <source>
        <dbReference type="PROSITE" id="PS50191"/>
    </source>
</evidence>
<dbReference type="InterPro" id="IPR036273">
    <property type="entry name" value="CRAL/TRIO_N_dom_sf"/>
</dbReference>
<dbReference type="PANTHER" id="PTHR46384:SF1">
    <property type="entry name" value="MOTILE SPERM DOMAIN-CONTAINING PROTEIN 2"/>
    <property type="match status" value="1"/>
</dbReference>
<dbReference type="InterPro" id="IPR036865">
    <property type="entry name" value="CRAL-TRIO_dom_sf"/>
</dbReference>
<keyword evidence="1" id="KW-0472">Membrane</keyword>
<name>A0AA39FXY8_9HYME</name>
<evidence type="ECO:0000313" key="4">
    <source>
        <dbReference type="EMBL" id="KAK0177666.1"/>
    </source>
</evidence>
<dbReference type="AlphaFoldDB" id="A0AA39FXY8"/>
<sequence>MDLQQQIVELREKFLKKYEEEASTEEHAFHPDDLARIKMQDDWLRRFLEHTAYNVQEALTMMWTTCEWRKKVGANDINEDNVNREYLEDGVCFAYGKDKDGKNMFVIKSKLHIKGARDFGELQRCIIYWFERLQREGNGDQISLFFDMCDAGLSNMDMDLTKYLINLFKLYYPNFLNHIILLELPWVLNAALKIIKSWLPPEGRAKMKQVNKSTLKDFVDPSVAMKCWGGTVDYVYHFEPEIRNETSSSINGKFENKKVHFAEGSPLNEQAASGFGDQPAEDSMLAITPDVISFNKDGQEIIGTIVLKNQTTDKCLSYKIKTTAPEKFRVRRSTGTLLPTQQVTVSVSLQPGFNLRTLLHHDKFLIMSLPMKDSKMTVEELADFWKTNGKTAEQHRVWCRDGTIQTTSILSSTLPNNNDRTTDTLYTKITHLEECHSKIHKELRTLKYVMMLSIIWTVVAAIVIVYIVRSDIEQVLGSDQSCQIYRG</sequence>
<dbReference type="Pfam" id="PF00650">
    <property type="entry name" value="CRAL_TRIO"/>
    <property type="match status" value="1"/>
</dbReference>
<gene>
    <name evidence="4" type="ORF">PV328_001698</name>
</gene>
<comment type="caution">
    <text evidence="4">The sequence shown here is derived from an EMBL/GenBank/DDBJ whole genome shotgun (WGS) entry which is preliminary data.</text>
</comment>
<keyword evidence="1" id="KW-1133">Transmembrane helix</keyword>
<dbReference type="Pfam" id="PF00635">
    <property type="entry name" value="Motile_Sperm"/>
    <property type="match status" value="1"/>
</dbReference>
<dbReference type="SUPFAM" id="SSF46938">
    <property type="entry name" value="CRAL/TRIO N-terminal domain"/>
    <property type="match status" value="1"/>
</dbReference>
<proteinExistence type="predicted"/>
<dbReference type="EMBL" id="JAQQBS010000001">
    <property type="protein sequence ID" value="KAK0177666.1"/>
    <property type="molecule type" value="Genomic_DNA"/>
</dbReference>